<evidence type="ECO:0000256" key="10">
    <source>
        <dbReference type="SAM" id="Phobius"/>
    </source>
</evidence>
<feature type="transmembrane region" description="Helical" evidence="10">
    <location>
        <begin position="140"/>
        <end position="160"/>
    </location>
</feature>
<feature type="region of interest" description="Disordered" evidence="9">
    <location>
        <begin position="391"/>
        <end position="413"/>
    </location>
</feature>
<keyword evidence="6" id="KW-0418">Kinase</keyword>
<evidence type="ECO:0000256" key="2">
    <source>
        <dbReference type="ARBA" id="ARBA00012438"/>
    </source>
</evidence>
<dbReference type="Gene3D" id="3.30.565.10">
    <property type="entry name" value="Histidine kinase-like ATPase, C-terminal domain"/>
    <property type="match status" value="1"/>
</dbReference>
<dbReference type="SUPFAM" id="SSF55874">
    <property type="entry name" value="ATPase domain of HSP90 chaperone/DNA topoisomerase II/histidine kinase"/>
    <property type="match status" value="1"/>
</dbReference>
<keyword evidence="8" id="KW-0902">Two-component regulatory system</keyword>
<gene>
    <name evidence="12" type="ORF">J4H85_11650</name>
</gene>
<dbReference type="InterPro" id="IPR036890">
    <property type="entry name" value="HATPase_C_sf"/>
</dbReference>
<dbReference type="InterPro" id="IPR050482">
    <property type="entry name" value="Sensor_HK_TwoCompSys"/>
</dbReference>
<organism evidence="12 13">
    <name type="scientific">Leucobacter tardus</name>
    <dbReference type="NCBI Taxonomy" id="501483"/>
    <lineage>
        <taxon>Bacteria</taxon>
        <taxon>Bacillati</taxon>
        <taxon>Actinomycetota</taxon>
        <taxon>Actinomycetes</taxon>
        <taxon>Micrococcales</taxon>
        <taxon>Microbacteriaceae</taxon>
        <taxon>Leucobacter</taxon>
    </lineage>
</organism>
<dbReference type="Proteomes" id="UP000668403">
    <property type="component" value="Unassembled WGS sequence"/>
</dbReference>
<dbReference type="PANTHER" id="PTHR24421">
    <property type="entry name" value="NITRATE/NITRITE SENSOR PROTEIN NARX-RELATED"/>
    <property type="match status" value="1"/>
</dbReference>
<dbReference type="GO" id="GO:0005524">
    <property type="term" value="F:ATP binding"/>
    <property type="evidence" value="ECO:0007669"/>
    <property type="project" value="UniProtKB-KW"/>
</dbReference>
<dbReference type="GO" id="GO:0016020">
    <property type="term" value="C:membrane"/>
    <property type="evidence" value="ECO:0007669"/>
    <property type="project" value="InterPro"/>
</dbReference>
<keyword evidence="10" id="KW-0472">Membrane</keyword>
<feature type="transmembrane region" description="Helical" evidence="10">
    <location>
        <begin position="116"/>
        <end position="134"/>
    </location>
</feature>
<sequence length="413" mass="43720">MTGRRWEQLNAQPRTRDALVAATHLLIGLALLQFGAIRLWSQVAVFDTSGLAFLLTLLGMVAISTQRSTRPFTALGIGAPIVVLDTLFGGSLGVTLVCFDLVYCAVKYGSDRGVRIAMWIAAGLAAATGIGLLLRPWGSAVPLLAVQWALILAVAGMWGWNVRTERLRTRALLAAQHASDTRELRQRIAHDLHDLVSNQIAVAGLHVEAARMRLVHDDEGAPEAKTSLDRASEGTEAAHRQLRRLITVLTTVDDLADGTAVDPATAIPELESLPPGDRNLVWGDAAREALAGALAIPPQERSAVVLRVLRELLANAVKHGRGDIVVDAEHTDARFVATIVNDATQSRVQTPDRGIGVTGAALLLTSIGGRLESGPDAVGGQWRATMTVPVGDGAAGLDADAEPRAAPRTGSSR</sequence>
<name>A0A939QL12_9MICO</name>
<dbReference type="GO" id="GO:0000155">
    <property type="term" value="F:phosphorelay sensor kinase activity"/>
    <property type="evidence" value="ECO:0007669"/>
    <property type="project" value="InterPro"/>
</dbReference>
<dbReference type="Pfam" id="PF07730">
    <property type="entry name" value="HisKA_3"/>
    <property type="match status" value="1"/>
</dbReference>
<dbReference type="EC" id="2.7.13.3" evidence="2"/>
<keyword evidence="5" id="KW-0547">Nucleotide-binding</keyword>
<evidence type="ECO:0000256" key="9">
    <source>
        <dbReference type="SAM" id="MobiDB-lite"/>
    </source>
</evidence>
<keyword evidence="3" id="KW-0597">Phosphoprotein</keyword>
<dbReference type="RefSeq" id="WP_208239804.1">
    <property type="nucleotide sequence ID" value="NZ_BAAAQU010000002.1"/>
</dbReference>
<keyword evidence="4" id="KW-0808">Transferase</keyword>
<reference evidence="12" key="1">
    <citation type="submission" date="2021-03" db="EMBL/GenBank/DDBJ databases">
        <title>Leucobacter chromiisoli sp. nov., isolated from chromium-containing soil of chemical plant.</title>
        <authorList>
            <person name="Xu Z."/>
        </authorList>
    </citation>
    <scope>NUCLEOTIDE SEQUENCE</scope>
    <source>
        <strain evidence="12">K 70/01</strain>
    </source>
</reference>
<evidence type="ECO:0000259" key="11">
    <source>
        <dbReference type="Pfam" id="PF07730"/>
    </source>
</evidence>
<dbReference type="Gene3D" id="1.20.5.1930">
    <property type="match status" value="1"/>
</dbReference>
<evidence type="ECO:0000256" key="8">
    <source>
        <dbReference type="ARBA" id="ARBA00023012"/>
    </source>
</evidence>
<evidence type="ECO:0000256" key="3">
    <source>
        <dbReference type="ARBA" id="ARBA00022553"/>
    </source>
</evidence>
<proteinExistence type="predicted"/>
<comment type="catalytic activity">
    <reaction evidence="1">
        <text>ATP + protein L-histidine = ADP + protein N-phospho-L-histidine.</text>
        <dbReference type="EC" id="2.7.13.3"/>
    </reaction>
</comment>
<evidence type="ECO:0000256" key="4">
    <source>
        <dbReference type="ARBA" id="ARBA00022679"/>
    </source>
</evidence>
<evidence type="ECO:0000256" key="5">
    <source>
        <dbReference type="ARBA" id="ARBA00022741"/>
    </source>
</evidence>
<feature type="transmembrane region" description="Helical" evidence="10">
    <location>
        <begin position="77"/>
        <end position="104"/>
    </location>
</feature>
<protein>
    <recommendedName>
        <fullName evidence="2">histidine kinase</fullName>
        <ecNumber evidence="2">2.7.13.3</ecNumber>
    </recommendedName>
</protein>
<keyword evidence="10" id="KW-0812">Transmembrane</keyword>
<dbReference type="PANTHER" id="PTHR24421:SF10">
    <property type="entry name" value="NITRATE_NITRITE SENSOR PROTEIN NARQ"/>
    <property type="match status" value="1"/>
</dbReference>
<dbReference type="GO" id="GO:0046983">
    <property type="term" value="F:protein dimerization activity"/>
    <property type="evidence" value="ECO:0007669"/>
    <property type="project" value="InterPro"/>
</dbReference>
<accession>A0A939QL12</accession>
<keyword evidence="10" id="KW-1133">Transmembrane helix</keyword>
<keyword evidence="7" id="KW-0067">ATP-binding</keyword>
<feature type="transmembrane region" description="Helical" evidence="10">
    <location>
        <begin position="44"/>
        <end position="65"/>
    </location>
</feature>
<evidence type="ECO:0000256" key="7">
    <source>
        <dbReference type="ARBA" id="ARBA00022840"/>
    </source>
</evidence>
<feature type="transmembrane region" description="Helical" evidence="10">
    <location>
        <begin position="18"/>
        <end position="37"/>
    </location>
</feature>
<feature type="domain" description="Signal transduction histidine kinase subgroup 3 dimerisation and phosphoacceptor" evidence="11">
    <location>
        <begin position="185"/>
        <end position="251"/>
    </location>
</feature>
<evidence type="ECO:0000313" key="13">
    <source>
        <dbReference type="Proteomes" id="UP000668403"/>
    </source>
</evidence>
<comment type="caution">
    <text evidence="12">The sequence shown here is derived from an EMBL/GenBank/DDBJ whole genome shotgun (WGS) entry which is preliminary data.</text>
</comment>
<evidence type="ECO:0000313" key="12">
    <source>
        <dbReference type="EMBL" id="MBO2990649.1"/>
    </source>
</evidence>
<dbReference type="AlphaFoldDB" id="A0A939QL12"/>
<dbReference type="InterPro" id="IPR011712">
    <property type="entry name" value="Sig_transdc_His_kin_sub3_dim/P"/>
</dbReference>
<evidence type="ECO:0000256" key="1">
    <source>
        <dbReference type="ARBA" id="ARBA00000085"/>
    </source>
</evidence>
<keyword evidence="13" id="KW-1185">Reference proteome</keyword>
<dbReference type="EMBL" id="JAGFBF010000005">
    <property type="protein sequence ID" value="MBO2990649.1"/>
    <property type="molecule type" value="Genomic_DNA"/>
</dbReference>
<evidence type="ECO:0000256" key="6">
    <source>
        <dbReference type="ARBA" id="ARBA00022777"/>
    </source>
</evidence>